<reference evidence="1 2" key="1">
    <citation type="submission" date="2019-03" db="EMBL/GenBank/DDBJ databases">
        <title>First draft genome of Liparis tanakae, snailfish: a comprehensive survey of snailfish specific genes.</title>
        <authorList>
            <person name="Kim W."/>
            <person name="Song I."/>
            <person name="Jeong J.-H."/>
            <person name="Kim D."/>
            <person name="Kim S."/>
            <person name="Ryu S."/>
            <person name="Song J.Y."/>
            <person name="Lee S.K."/>
        </authorList>
    </citation>
    <scope>NUCLEOTIDE SEQUENCE [LARGE SCALE GENOMIC DNA]</scope>
    <source>
        <tissue evidence="1">Muscle</tissue>
    </source>
</reference>
<gene>
    <name evidence="1" type="ORF">EYF80_025551</name>
</gene>
<proteinExistence type="predicted"/>
<dbReference type="Proteomes" id="UP000314294">
    <property type="component" value="Unassembled WGS sequence"/>
</dbReference>
<name>A0A4Z2HGU2_9TELE</name>
<evidence type="ECO:0000313" key="2">
    <source>
        <dbReference type="Proteomes" id="UP000314294"/>
    </source>
</evidence>
<keyword evidence="2" id="KW-1185">Reference proteome</keyword>
<accession>A0A4Z2HGU2</accession>
<comment type="caution">
    <text evidence="1">The sequence shown here is derived from an EMBL/GenBank/DDBJ whole genome shotgun (WGS) entry which is preliminary data.</text>
</comment>
<organism evidence="1 2">
    <name type="scientific">Liparis tanakae</name>
    <name type="common">Tanaka's snailfish</name>
    <dbReference type="NCBI Taxonomy" id="230148"/>
    <lineage>
        <taxon>Eukaryota</taxon>
        <taxon>Metazoa</taxon>
        <taxon>Chordata</taxon>
        <taxon>Craniata</taxon>
        <taxon>Vertebrata</taxon>
        <taxon>Euteleostomi</taxon>
        <taxon>Actinopterygii</taxon>
        <taxon>Neopterygii</taxon>
        <taxon>Teleostei</taxon>
        <taxon>Neoteleostei</taxon>
        <taxon>Acanthomorphata</taxon>
        <taxon>Eupercaria</taxon>
        <taxon>Perciformes</taxon>
        <taxon>Cottioidei</taxon>
        <taxon>Cottales</taxon>
        <taxon>Liparidae</taxon>
        <taxon>Liparis</taxon>
    </lineage>
</organism>
<protein>
    <submittedName>
        <fullName evidence="1">Uncharacterized protein</fullName>
    </submittedName>
</protein>
<dbReference type="EMBL" id="SRLO01000257">
    <property type="protein sequence ID" value="TNN64183.1"/>
    <property type="molecule type" value="Genomic_DNA"/>
</dbReference>
<dbReference type="AlphaFoldDB" id="A0A4Z2HGU2"/>
<evidence type="ECO:0000313" key="1">
    <source>
        <dbReference type="EMBL" id="TNN64183.1"/>
    </source>
</evidence>
<sequence>MDVTDGENVSFLCSNNKNNSYNNNNNLNNSASNQFGQAVDLRVQAFFPHLHCTCNTQTHNRQLRRLCAERLLSADFSVSGEQRRAAEPTCRLLGSFNLSRITRFLI</sequence>